<name>W9C6S2_SCLBF</name>
<dbReference type="OrthoDB" id="3517218at2759"/>
<dbReference type="HOGENOM" id="CLU_272224_0_0_1"/>
<accession>W9C6S2</accession>
<comment type="caution">
    <text evidence="1">The sequence shown here is derived from an EMBL/GenBank/DDBJ whole genome shotgun (WGS) entry which is preliminary data.</text>
</comment>
<dbReference type="EMBL" id="AYSA01000601">
    <property type="protein sequence ID" value="ESZ90599.1"/>
    <property type="molecule type" value="Genomic_DNA"/>
</dbReference>
<reference evidence="1 2" key="1">
    <citation type="journal article" date="2014" name="Genome Announc.">
        <title>Draft genome sequence of Sclerotinia borealis, a psychrophilic plant pathogenic fungus.</title>
        <authorList>
            <person name="Mardanov A.V."/>
            <person name="Beletsky A.V."/>
            <person name="Kadnikov V.V."/>
            <person name="Ignatov A.N."/>
            <person name="Ravin N.V."/>
        </authorList>
    </citation>
    <scope>NUCLEOTIDE SEQUENCE [LARGE SCALE GENOMIC DNA]</scope>
    <source>
        <strain evidence="2">F-4157</strain>
    </source>
</reference>
<dbReference type="InterPro" id="IPR016024">
    <property type="entry name" value="ARM-type_fold"/>
</dbReference>
<protein>
    <submittedName>
        <fullName evidence="1">Uncharacterized protein</fullName>
    </submittedName>
</protein>
<proteinExistence type="predicted"/>
<sequence length="1159" mass="132856">MEETSVSIVLEQCESLTYNERTKQMLKLGRQSTTNPSVRSTIYKLLDGSVYEQKLVLDSCYGSQDVDLAIQYISHASPSKWLQTRAMHLIELLGTDEQILQALEFIPLKLQIKSLGRLKNAKRWRRLKTKERVIDQYLDNINDKEESALFRQLLPLSSLQYVSENLPRLVAKLSEKYWLKLATHYPVTVQAHLEHWIESSELDSPILLGIANSIISKWTKRRPDSALKLAELMVEKFPISRLPLQKLLSTRPHACMKLILENDDTALESLYFDNGILKCLSPEHILVLFEHRIITSWDFKTLTHEQRSVLYPVIRNIWRSEAGVLDITVVSHLPNPYRIEEAHRHIALSTYQTKPSDRIPYIGLLPWKEGLEFQKPFLHSRDADIRSSALSSQLEGAMYNEDYISDALDLVIRYKNDQDPIRRSMLMALSKIPGGRWNEEHLPLLAQIFRHALEASDLSHFSIDYIHEILSRLLTWFPEWTASQIVLFVKGGKLQHYDMFSHASGKFAPSMIMRIIQTALSPTLQDLSKKNDLSTLLILADLFSDHLGFWTEILDIFERAIDPEESKDHDNGSKVLQFLQRHHRATFFRIAPQLLEPKSMRFIDAQLIVRHILIHRQDLVPRLFTYHNSGSQRELLWPRLCFGDWPWTYRTWTQKQQEEFASILESRMETEDSIHQNSLYIRTLGLLNYTDPRILMHLTTSSNPVMYENATKALAKFETDAGHKSILLLLKSSDADQSLVGDVIDNEQVEEMSKKAKVAAYSLQYIIQSMSTTQAFNLLTGILRQRVTIAKEIFRLIGTLETEKAYQFLLSISTAENLHPDSYGAILQALAHETYLSKHQTWDVYKIAASKNSSNNTETQQSLLAILASFFSIPAIISNPSNIQNILEMCLTLLSSPSIELHIQTLKTLSMKPRLPFEISELGFHSLQSRLLELIQSRNVDEQKATARLIYKIFARKSSSKIISDIFKPLTTAMHMIPWIRNSLKILFDEYMLHIGLQSVDTRTLLSTTSVVLGHLQQCDITVKMKIRLIFTGFAISFPELKMHLLEMVEKEELVGDALVLASGQLGHWAENKGKETQVEELEGLLKNLKKEGAGEGAGRRLGLVCLEKGARRWGWSEKRKERLSSYKEDRNGGSMGAMIREAAWDIRVPGEIHGEDST</sequence>
<dbReference type="SUPFAM" id="SSF48371">
    <property type="entry name" value="ARM repeat"/>
    <property type="match status" value="1"/>
</dbReference>
<evidence type="ECO:0000313" key="1">
    <source>
        <dbReference type="EMBL" id="ESZ90599.1"/>
    </source>
</evidence>
<dbReference type="Proteomes" id="UP000019487">
    <property type="component" value="Unassembled WGS sequence"/>
</dbReference>
<evidence type="ECO:0000313" key="2">
    <source>
        <dbReference type="Proteomes" id="UP000019487"/>
    </source>
</evidence>
<organism evidence="1 2">
    <name type="scientific">Sclerotinia borealis (strain F-4128)</name>
    <dbReference type="NCBI Taxonomy" id="1432307"/>
    <lineage>
        <taxon>Eukaryota</taxon>
        <taxon>Fungi</taxon>
        <taxon>Dikarya</taxon>
        <taxon>Ascomycota</taxon>
        <taxon>Pezizomycotina</taxon>
        <taxon>Leotiomycetes</taxon>
        <taxon>Helotiales</taxon>
        <taxon>Sclerotiniaceae</taxon>
        <taxon>Sclerotinia</taxon>
    </lineage>
</organism>
<keyword evidence="2" id="KW-1185">Reference proteome</keyword>
<dbReference type="AlphaFoldDB" id="W9C6S2"/>
<gene>
    <name evidence="1" type="ORF">SBOR_9018</name>
</gene>